<gene>
    <name evidence="7" type="primary">Slc39a1</name>
    <name evidence="7" type="ORF">BUCCAP_R14895</name>
</gene>
<evidence type="ECO:0000313" key="7">
    <source>
        <dbReference type="EMBL" id="NXH21538.1"/>
    </source>
</evidence>
<dbReference type="PANTHER" id="PTHR11040:SF58">
    <property type="entry name" value="ZINC TRANSPORTER ZIP1"/>
    <property type="match status" value="1"/>
</dbReference>
<keyword evidence="4 6" id="KW-0472">Membrane</keyword>
<dbReference type="GO" id="GO:0005886">
    <property type="term" value="C:plasma membrane"/>
    <property type="evidence" value="ECO:0007669"/>
    <property type="project" value="TreeGrafter"/>
</dbReference>
<evidence type="ECO:0000256" key="2">
    <source>
        <dbReference type="ARBA" id="ARBA00022692"/>
    </source>
</evidence>
<evidence type="ECO:0000256" key="3">
    <source>
        <dbReference type="ARBA" id="ARBA00022989"/>
    </source>
</evidence>
<feature type="transmembrane region" description="Helical" evidence="6">
    <location>
        <begin position="171"/>
        <end position="191"/>
    </location>
</feature>
<keyword evidence="8" id="KW-1185">Reference proteome</keyword>
<protein>
    <submittedName>
        <fullName evidence="7">S39A1 protein</fullName>
    </submittedName>
</protein>
<feature type="transmembrane region" description="Helical" evidence="6">
    <location>
        <begin position="230"/>
        <end position="253"/>
    </location>
</feature>
<dbReference type="InterPro" id="IPR003689">
    <property type="entry name" value="ZIP"/>
</dbReference>
<feature type="non-terminal residue" evidence="7">
    <location>
        <position position="1"/>
    </location>
</feature>
<dbReference type="EMBL" id="VWZO01019917">
    <property type="protein sequence ID" value="NXH21538.1"/>
    <property type="molecule type" value="Genomic_DNA"/>
</dbReference>
<dbReference type="Pfam" id="PF02535">
    <property type="entry name" value="Zip"/>
    <property type="match status" value="1"/>
</dbReference>
<evidence type="ECO:0000256" key="5">
    <source>
        <dbReference type="SAM" id="MobiDB-lite"/>
    </source>
</evidence>
<feature type="transmembrane region" description="Helical" evidence="6">
    <location>
        <begin position="295"/>
        <end position="313"/>
    </location>
</feature>
<evidence type="ECO:0000313" key="8">
    <source>
        <dbReference type="Proteomes" id="UP000534107"/>
    </source>
</evidence>
<feature type="compositionally biased region" description="Low complexity" evidence="5">
    <location>
        <begin position="142"/>
        <end position="156"/>
    </location>
</feature>
<dbReference type="Proteomes" id="UP000534107">
    <property type="component" value="Unassembled WGS sequence"/>
</dbReference>
<name>A0A7K9I6M3_9PICI</name>
<dbReference type="OrthoDB" id="448280at2759"/>
<comment type="subcellular location">
    <subcellularLocation>
        <location evidence="1">Membrane</location>
        <topology evidence="1">Multi-pass membrane protein</topology>
    </subcellularLocation>
</comment>
<feature type="transmembrane region" description="Helical" evidence="6">
    <location>
        <begin position="27"/>
        <end position="48"/>
    </location>
</feature>
<evidence type="ECO:0000256" key="4">
    <source>
        <dbReference type="ARBA" id="ARBA00023136"/>
    </source>
</evidence>
<feature type="transmembrane region" description="Helical" evidence="6">
    <location>
        <begin position="197"/>
        <end position="218"/>
    </location>
</feature>
<comment type="caution">
    <text evidence="7">The sequence shown here is derived from an EMBL/GenBank/DDBJ whole genome shotgun (WGS) entry which is preliminary data.</text>
</comment>
<organism evidence="7 8">
    <name type="scientific">Bucco capensis</name>
    <name type="common">collared puffbird</name>
    <dbReference type="NCBI Taxonomy" id="135168"/>
    <lineage>
        <taxon>Eukaryota</taxon>
        <taxon>Metazoa</taxon>
        <taxon>Chordata</taxon>
        <taxon>Craniata</taxon>
        <taxon>Vertebrata</taxon>
        <taxon>Euteleostomi</taxon>
        <taxon>Archelosauria</taxon>
        <taxon>Archosauria</taxon>
        <taxon>Dinosauria</taxon>
        <taxon>Saurischia</taxon>
        <taxon>Theropoda</taxon>
        <taxon>Coelurosauria</taxon>
        <taxon>Aves</taxon>
        <taxon>Neognathae</taxon>
        <taxon>Neoaves</taxon>
        <taxon>Telluraves</taxon>
        <taxon>Coraciimorphae</taxon>
        <taxon>Piciformes</taxon>
        <taxon>Bucconidae</taxon>
        <taxon>Bucco</taxon>
    </lineage>
</organism>
<reference evidence="7 8" key="1">
    <citation type="submission" date="2019-09" db="EMBL/GenBank/DDBJ databases">
        <title>Bird 10,000 Genomes (B10K) Project - Family phase.</title>
        <authorList>
            <person name="Zhang G."/>
        </authorList>
    </citation>
    <scope>NUCLEOTIDE SEQUENCE [LARGE SCALE GENOMIC DNA]</scope>
    <source>
        <strain evidence="7">B10K-DU-001-16</strain>
        <tissue evidence="7">Muscle</tissue>
    </source>
</reference>
<feature type="transmembrane region" description="Helical" evidence="6">
    <location>
        <begin position="102"/>
        <end position="119"/>
    </location>
</feature>
<evidence type="ECO:0000256" key="6">
    <source>
        <dbReference type="SAM" id="Phobius"/>
    </source>
</evidence>
<dbReference type="PANTHER" id="PTHR11040">
    <property type="entry name" value="ZINC/IRON TRANSPORTER"/>
    <property type="match status" value="1"/>
</dbReference>
<dbReference type="GO" id="GO:0005385">
    <property type="term" value="F:zinc ion transmembrane transporter activity"/>
    <property type="evidence" value="ECO:0007669"/>
    <property type="project" value="TreeGrafter"/>
</dbReference>
<sequence length="315" mass="32514">GPGSGSEELAWSPGLALRPPPGLEVKLGSLVLLLLLPLACGLAPLCCFRQPPSSADSRSPVLSLVSCFAGGVFLGTCLLDLLPDYLASISSALEGLRVTLQFPLAEFILAMGFFLVLVLEQVALAQREPSSIPEESRTLLAPSSSPSSTGSIQNPSLGPAGTASARGAIRAALLVLALALHSVLEGLALGLQEAEGAVLRVCLALLLHKCAVAFSLALKLLRGRLRPPAIVASLVVFAMMSPLGVGLGTAVAAGAGPRQRLCRGVLEGLASGTFLYITFLEILPQELGVPQHRVPKVILLLAGFGLVTAILFVKI</sequence>
<dbReference type="AlphaFoldDB" id="A0A7K9I6M3"/>
<accession>A0A7K9I6M3</accession>
<keyword evidence="2 6" id="KW-0812">Transmembrane</keyword>
<proteinExistence type="predicted"/>
<feature type="region of interest" description="Disordered" evidence="5">
    <location>
        <begin position="134"/>
        <end position="159"/>
    </location>
</feature>
<evidence type="ECO:0000256" key="1">
    <source>
        <dbReference type="ARBA" id="ARBA00004141"/>
    </source>
</evidence>
<feature type="non-terminal residue" evidence="7">
    <location>
        <position position="315"/>
    </location>
</feature>
<keyword evidence="3 6" id="KW-1133">Transmembrane helix</keyword>
<feature type="transmembrane region" description="Helical" evidence="6">
    <location>
        <begin position="60"/>
        <end position="82"/>
    </location>
</feature>